<dbReference type="SUPFAM" id="SSF52058">
    <property type="entry name" value="L domain-like"/>
    <property type="match status" value="1"/>
</dbReference>
<sequence length="278" mass="31892">MPPKGKGPQGKRITLKTAKNAVRVLFNGRRRLELSKMGIATFPKCLLELADVEEIDLSRNMLRKIPNIIEKFQNLVWLDLHSNQIDELPPEIGTLKNLTFLNLCNNKLTTKGLPEELTQLRNLRTLNLGLNCLESIPTTLGSLRELIELGLFDNSLTLIPKSVKKLPKIERMNVKRNPLPEFAKEEEPIDTVKRVESLYLVEKKDLCTICLQTCQGERSELHKLEDMTPGPSDKPSFPLLTTPNSTARDNQEEWRMKEEEEKEIKEEVEEEEEENDNP</sequence>
<dbReference type="PANTHER" id="PTHR48051:SF42">
    <property type="entry name" value="LEUCINE-RICH REPEAT-CONTAINING PROTEIN 18-LIKE"/>
    <property type="match status" value="1"/>
</dbReference>
<dbReference type="InterPro" id="IPR003591">
    <property type="entry name" value="Leu-rich_rpt_typical-subtyp"/>
</dbReference>
<dbReference type="Proteomes" id="UP000016665">
    <property type="component" value="Chromosome 6"/>
</dbReference>
<dbReference type="PROSITE" id="PS51450">
    <property type="entry name" value="LRR"/>
    <property type="match status" value="2"/>
</dbReference>
<reference evidence="4" key="2">
    <citation type="submission" date="2025-08" db="UniProtKB">
        <authorList>
            <consortium name="Ensembl"/>
        </authorList>
    </citation>
    <scope>IDENTIFICATION</scope>
</reference>
<evidence type="ECO:0000256" key="3">
    <source>
        <dbReference type="SAM" id="MobiDB-lite"/>
    </source>
</evidence>
<dbReference type="GO" id="GO:0005737">
    <property type="term" value="C:cytoplasm"/>
    <property type="evidence" value="ECO:0007669"/>
    <property type="project" value="TreeGrafter"/>
</dbReference>
<dbReference type="OrthoDB" id="676979at2759"/>
<evidence type="ECO:0000256" key="1">
    <source>
        <dbReference type="ARBA" id="ARBA00022614"/>
    </source>
</evidence>
<dbReference type="SMART" id="SM00369">
    <property type="entry name" value="LRR_TYP"/>
    <property type="match status" value="3"/>
</dbReference>
<dbReference type="GeneTree" id="ENSGT00940000156026"/>
<evidence type="ECO:0000256" key="2">
    <source>
        <dbReference type="ARBA" id="ARBA00022737"/>
    </source>
</evidence>
<dbReference type="PANTHER" id="PTHR48051">
    <property type="match status" value="1"/>
</dbReference>
<dbReference type="Pfam" id="PF13855">
    <property type="entry name" value="LRR_8"/>
    <property type="match status" value="1"/>
</dbReference>
<name>U3KKT1_FICAL</name>
<feature type="compositionally biased region" description="Polar residues" evidence="3">
    <location>
        <begin position="239"/>
        <end position="248"/>
    </location>
</feature>
<dbReference type="AlphaFoldDB" id="U3KKT1"/>
<dbReference type="GeneID" id="101819170"/>
<reference evidence="4 5" key="1">
    <citation type="journal article" date="2012" name="Nature">
        <title>The genomic landscape of species divergence in Ficedula flycatchers.</title>
        <authorList>
            <person name="Ellegren H."/>
            <person name="Smeds L."/>
            <person name="Burri R."/>
            <person name="Olason P.I."/>
            <person name="Backstrom N."/>
            <person name="Kawakami T."/>
            <person name="Kunstner A."/>
            <person name="Makinen H."/>
            <person name="Nadachowska-Brzyska K."/>
            <person name="Qvarnstrom A."/>
            <person name="Uebbing S."/>
            <person name="Wolf J.B."/>
        </authorList>
    </citation>
    <scope>NUCLEOTIDE SEQUENCE [LARGE SCALE GENOMIC DNA]</scope>
</reference>
<gene>
    <name evidence="4" type="primary">LRRC18</name>
</gene>
<feature type="compositionally biased region" description="Basic and acidic residues" evidence="3">
    <location>
        <begin position="249"/>
        <end position="265"/>
    </location>
</feature>
<keyword evidence="2" id="KW-0677">Repeat</keyword>
<dbReference type="Gene3D" id="3.80.10.10">
    <property type="entry name" value="Ribonuclease Inhibitor"/>
    <property type="match status" value="1"/>
</dbReference>
<reference evidence="4" key="3">
    <citation type="submission" date="2025-09" db="UniProtKB">
        <authorList>
            <consortium name="Ensembl"/>
        </authorList>
    </citation>
    <scope>IDENTIFICATION</scope>
</reference>
<protein>
    <submittedName>
        <fullName evidence="4">Leucine rich repeat containing 18</fullName>
    </submittedName>
</protein>
<evidence type="ECO:0000313" key="5">
    <source>
        <dbReference type="Proteomes" id="UP000016665"/>
    </source>
</evidence>
<dbReference type="HOGENOM" id="CLU_000288_18_15_1"/>
<organism evidence="4 5">
    <name type="scientific">Ficedula albicollis</name>
    <name type="common">Collared flycatcher</name>
    <name type="synonym">Muscicapa albicollis</name>
    <dbReference type="NCBI Taxonomy" id="59894"/>
    <lineage>
        <taxon>Eukaryota</taxon>
        <taxon>Metazoa</taxon>
        <taxon>Chordata</taxon>
        <taxon>Craniata</taxon>
        <taxon>Vertebrata</taxon>
        <taxon>Euteleostomi</taxon>
        <taxon>Archelosauria</taxon>
        <taxon>Archosauria</taxon>
        <taxon>Dinosauria</taxon>
        <taxon>Saurischia</taxon>
        <taxon>Theropoda</taxon>
        <taxon>Coelurosauria</taxon>
        <taxon>Aves</taxon>
        <taxon>Neognathae</taxon>
        <taxon>Neoaves</taxon>
        <taxon>Telluraves</taxon>
        <taxon>Australaves</taxon>
        <taxon>Passeriformes</taxon>
        <taxon>Muscicapidae</taxon>
        <taxon>Ficedula</taxon>
    </lineage>
</organism>
<dbReference type="RefSeq" id="XP_005048413.1">
    <property type="nucleotide sequence ID" value="XM_005048356.1"/>
</dbReference>
<feature type="compositionally biased region" description="Acidic residues" evidence="3">
    <location>
        <begin position="266"/>
        <end position="278"/>
    </location>
</feature>
<dbReference type="CTD" id="474354"/>
<keyword evidence="5" id="KW-1185">Reference proteome</keyword>
<evidence type="ECO:0000313" key="4">
    <source>
        <dbReference type="Ensembl" id="ENSFALP00000015635.2"/>
    </source>
</evidence>
<accession>U3KKT1</accession>
<dbReference type="KEGG" id="fab:101819170"/>
<dbReference type="eggNOG" id="KOG0619">
    <property type="taxonomic scope" value="Eukaryota"/>
</dbReference>
<dbReference type="InterPro" id="IPR032675">
    <property type="entry name" value="LRR_dom_sf"/>
</dbReference>
<proteinExistence type="predicted"/>
<dbReference type="Ensembl" id="ENSFALT00000015700.2">
    <property type="protein sequence ID" value="ENSFALP00000015635.2"/>
    <property type="gene ID" value="ENSFALG00000015020.2"/>
</dbReference>
<dbReference type="STRING" id="59894.ENSFALP00000015635"/>
<feature type="region of interest" description="Disordered" evidence="3">
    <location>
        <begin position="222"/>
        <end position="278"/>
    </location>
</feature>
<dbReference type="InterPro" id="IPR050216">
    <property type="entry name" value="LRR_domain-containing"/>
</dbReference>
<dbReference type="InterPro" id="IPR001611">
    <property type="entry name" value="Leu-rich_rpt"/>
</dbReference>
<keyword evidence="1" id="KW-0433">Leucine-rich repeat</keyword>